<proteinExistence type="predicted"/>
<dbReference type="Gene3D" id="3.90.1150.30">
    <property type="match status" value="1"/>
</dbReference>
<organism evidence="1 2">
    <name type="scientific">Candidatus Mediterraneibacter faecigallinarum</name>
    <dbReference type="NCBI Taxonomy" id="2838669"/>
    <lineage>
        <taxon>Bacteria</taxon>
        <taxon>Bacillati</taxon>
        <taxon>Bacillota</taxon>
        <taxon>Clostridia</taxon>
        <taxon>Lachnospirales</taxon>
        <taxon>Lachnospiraceae</taxon>
        <taxon>Mediterraneibacter</taxon>
    </lineage>
</organism>
<evidence type="ECO:0000313" key="1">
    <source>
        <dbReference type="EMBL" id="HJC38518.1"/>
    </source>
</evidence>
<name>A0A9D2SWN7_9FIRM</name>
<dbReference type="EMBL" id="DWWK01000082">
    <property type="protein sequence ID" value="HJC38518.1"/>
    <property type="molecule type" value="Genomic_DNA"/>
</dbReference>
<dbReference type="InterPro" id="IPR007351">
    <property type="entry name" value="YjbR"/>
</dbReference>
<dbReference type="GO" id="GO:0003677">
    <property type="term" value="F:DNA binding"/>
    <property type="evidence" value="ECO:0007669"/>
    <property type="project" value="UniProtKB-KW"/>
</dbReference>
<protein>
    <submittedName>
        <fullName evidence="1">MmcQ/YjbR family DNA-binding protein</fullName>
    </submittedName>
</protein>
<dbReference type="SUPFAM" id="SSF142906">
    <property type="entry name" value="YjbR-like"/>
    <property type="match status" value="1"/>
</dbReference>
<sequence>MRYEWLDDYLMQKRAVTKDLQPVWNWIRYHVGGRMFAAVCLDNRNRPYYINLKLDPEEGAFLRGQYKDIIPGYYSDKVHWNSINPDGEVPDDLLRDLLDKSWSLVLAGFSKKRQREILGLTCCGTECKTCSFYGENCDGCNECRGKVFHAPEGKACPIYACCVQKHRYVNCGACEMLPCDIWRAVRDPALSEEEFERSVEIRIRNLSGGVKNGI</sequence>
<comment type="caution">
    <text evidence="1">The sequence shown here is derived from an EMBL/GenBank/DDBJ whole genome shotgun (WGS) entry which is preliminary data.</text>
</comment>
<accession>A0A9D2SWN7</accession>
<dbReference type="PANTHER" id="PTHR35145:SF1">
    <property type="entry name" value="CYTOPLASMIC PROTEIN"/>
    <property type="match status" value="1"/>
</dbReference>
<dbReference type="InterPro" id="IPR038056">
    <property type="entry name" value="YjbR-like_sf"/>
</dbReference>
<dbReference type="Pfam" id="PF04237">
    <property type="entry name" value="YjbR"/>
    <property type="match status" value="1"/>
</dbReference>
<dbReference type="PANTHER" id="PTHR35145">
    <property type="entry name" value="CYTOPLASMIC PROTEIN-RELATED"/>
    <property type="match status" value="1"/>
</dbReference>
<dbReference type="Proteomes" id="UP000823894">
    <property type="component" value="Unassembled WGS sequence"/>
</dbReference>
<dbReference type="InterPro" id="IPR058532">
    <property type="entry name" value="YjbR/MT2646/Rv2570-like"/>
</dbReference>
<reference evidence="1" key="1">
    <citation type="journal article" date="2021" name="PeerJ">
        <title>Extensive microbial diversity within the chicken gut microbiome revealed by metagenomics and culture.</title>
        <authorList>
            <person name="Gilroy R."/>
            <person name="Ravi A."/>
            <person name="Getino M."/>
            <person name="Pursley I."/>
            <person name="Horton D.L."/>
            <person name="Alikhan N.F."/>
            <person name="Baker D."/>
            <person name="Gharbi K."/>
            <person name="Hall N."/>
            <person name="Watson M."/>
            <person name="Adriaenssens E.M."/>
            <person name="Foster-Nyarko E."/>
            <person name="Jarju S."/>
            <person name="Secka A."/>
            <person name="Antonio M."/>
            <person name="Oren A."/>
            <person name="Chaudhuri R.R."/>
            <person name="La Ragione R."/>
            <person name="Hildebrand F."/>
            <person name="Pallen M.J."/>
        </authorList>
    </citation>
    <scope>NUCLEOTIDE SEQUENCE</scope>
    <source>
        <strain evidence="1">ChiGjej1B1-1692</strain>
    </source>
</reference>
<evidence type="ECO:0000313" key="2">
    <source>
        <dbReference type="Proteomes" id="UP000823894"/>
    </source>
</evidence>
<dbReference type="AlphaFoldDB" id="A0A9D2SWN7"/>
<reference evidence="1" key="2">
    <citation type="submission" date="2021-04" db="EMBL/GenBank/DDBJ databases">
        <authorList>
            <person name="Gilroy R."/>
        </authorList>
    </citation>
    <scope>NUCLEOTIDE SEQUENCE</scope>
    <source>
        <strain evidence="1">ChiGjej1B1-1692</strain>
    </source>
</reference>
<gene>
    <name evidence="1" type="ORF">H9757_05590</name>
</gene>
<keyword evidence="1" id="KW-0238">DNA-binding</keyword>